<reference evidence="8 9" key="1">
    <citation type="submission" date="2023-08" db="EMBL/GenBank/DDBJ databases">
        <title>Microbacterium psychrotolerans sp. nov., a psychrotolerant bacterium isolated from soil in Heilongjiang Province, China.</title>
        <authorList>
            <person name="An P."/>
            <person name="Zhao D."/>
            <person name="Xiang H."/>
        </authorList>
    </citation>
    <scope>NUCLEOTIDE SEQUENCE [LARGE SCALE GENOMIC DNA]</scope>
    <source>
        <strain evidence="8 9">QXD-8</strain>
    </source>
</reference>
<dbReference type="EMBL" id="JAVFWO010000001">
    <property type="protein sequence ID" value="MDQ7876392.1"/>
    <property type="molecule type" value="Genomic_DNA"/>
</dbReference>
<dbReference type="Gene3D" id="1.10.10.10">
    <property type="entry name" value="Winged helix-like DNA-binding domain superfamily/Winged helix DNA-binding domain"/>
    <property type="match status" value="1"/>
</dbReference>
<dbReference type="PANTHER" id="PTHR30363">
    <property type="entry name" value="HTH-TYPE TRANSCRIPTIONAL REGULATOR SRLR-RELATED"/>
    <property type="match status" value="1"/>
</dbReference>
<evidence type="ECO:0000256" key="5">
    <source>
        <dbReference type="ARBA" id="ARBA00023163"/>
    </source>
</evidence>
<evidence type="ECO:0000256" key="4">
    <source>
        <dbReference type="ARBA" id="ARBA00023125"/>
    </source>
</evidence>
<name>A0ABU0YVP7_9MICO</name>
<comment type="function">
    <text evidence="6">Repressor of the lactose catabolism operon. Galactose-6-phosphate is the inducer.</text>
</comment>
<sequence>MRYAGAPERRAELERLVADGGYISSADVAQRLGVSEMTVRRDLRLLEEEGVLRRVAGGATIASAGVPFERRDAVGAAEKRAIARLAAVEAQGAEVVALDAGTTVAAVAPLLQGCTIVTHSLPVIETLAREPEPRLIAAGGHYQPDTRCFAGPIAEEALQGVRCDVALLSATAVGLGGLWGTNVLDAAIKRLLARQSARVVLLADAGKLGKTSVVRIAALDAVDLLITDARADRDVLAGLEAAGIAVRIAE</sequence>
<dbReference type="SMART" id="SM00420">
    <property type="entry name" value="HTH_DEOR"/>
    <property type="match status" value="1"/>
</dbReference>
<evidence type="ECO:0000313" key="8">
    <source>
        <dbReference type="EMBL" id="MDQ7876392.1"/>
    </source>
</evidence>
<dbReference type="SMART" id="SM01134">
    <property type="entry name" value="DeoRC"/>
    <property type="match status" value="1"/>
</dbReference>
<keyword evidence="5" id="KW-0804">Transcription</keyword>
<dbReference type="Proteomes" id="UP001235133">
    <property type="component" value="Unassembled WGS sequence"/>
</dbReference>
<comment type="caution">
    <text evidence="8">The sequence shown here is derived from an EMBL/GenBank/DDBJ whole genome shotgun (WGS) entry which is preliminary data.</text>
</comment>
<dbReference type="InterPro" id="IPR050313">
    <property type="entry name" value="Carb_Metab_HTH_regulators"/>
</dbReference>
<dbReference type="PRINTS" id="PR00037">
    <property type="entry name" value="HTHLACR"/>
</dbReference>
<dbReference type="InterPro" id="IPR018356">
    <property type="entry name" value="Tscrpt_reg_HTH_DeoR_CS"/>
</dbReference>
<evidence type="ECO:0000256" key="3">
    <source>
        <dbReference type="ARBA" id="ARBA00023015"/>
    </source>
</evidence>
<dbReference type="Pfam" id="PF00455">
    <property type="entry name" value="DeoRC"/>
    <property type="match status" value="1"/>
</dbReference>
<dbReference type="Pfam" id="PF08220">
    <property type="entry name" value="HTH_DeoR"/>
    <property type="match status" value="1"/>
</dbReference>
<feature type="domain" description="HTH deoR-type" evidence="7">
    <location>
        <begin position="6"/>
        <end position="61"/>
    </location>
</feature>
<dbReference type="SUPFAM" id="SSF46785">
    <property type="entry name" value="Winged helix' DNA-binding domain"/>
    <property type="match status" value="1"/>
</dbReference>
<dbReference type="InterPro" id="IPR014036">
    <property type="entry name" value="DeoR-like_C"/>
</dbReference>
<keyword evidence="2" id="KW-0678">Repressor</keyword>
<evidence type="ECO:0000256" key="2">
    <source>
        <dbReference type="ARBA" id="ARBA00022491"/>
    </source>
</evidence>
<dbReference type="PANTHER" id="PTHR30363:SF4">
    <property type="entry name" value="GLYCEROL-3-PHOSPHATE REGULON REPRESSOR"/>
    <property type="match status" value="1"/>
</dbReference>
<proteinExistence type="predicted"/>
<dbReference type="InterPro" id="IPR001034">
    <property type="entry name" value="DeoR_HTH"/>
</dbReference>
<dbReference type="InterPro" id="IPR037171">
    <property type="entry name" value="NagB/RpiA_transferase-like"/>
</dbReference>
<organism evidence="8 9">
    <name type="scientific">Microbacterium psychrotolerans</name>
    <dbReference type="NCBI Taxonomy" id="3068321"/>
    <lineage>
        <taxon>Bacteria</taxon>
        <taxon>Bacillati</taxon>
        <taxon>Actinomycetota</taxon>
        <taxon>Actinomycetes</taxon>
        <taxon>Micrococcales</taxon>
        <taxon>Microbacteriaceae</taxon>
        <taxon>Microbacterium</taxon>
    </lineage>
</organism>
<dbReference type="RefSeq" id="WP_308865785.1">
    <property type="nucleotide sequence ID" value="NZ_JAVFWO010000001.1"/>
</dbReference>
<dbReference type="InterPro" id="IPR036388">
    <property type="entry name" value="WH-like_DNA-bd_sf"/>
</dbReference>
<dbReference type="PROSITE" id="PS00894">
    <property type="entry name" value="HTH_DEOR_1"/>
    <property type="match status" value="1"/>
</dbReference>
<evidence type="ECO:0000256" key="6">
    <source>
        <dbReference type="ARBA" id="ARBA00024937"/>
    </source>
</evidence>
<dbReference type="PROSITE" id="PS51000">
    <property type="entry name" value="HTH_DEOR_2"/>
    <property type="match status" value="1"/>
</dbReference>
<dbReference type="GO" id="GO:0003677">
    <property type="term" value="F:DNA binding"/>
    <property type="evidence" value="ECO:0007669"/>
    <property type="project" value="UniProtKB-KW"/>
</dbReference>
<keyword evidence="4 8" id="KW-0238">DNA-binding</keyword>
<evidence type="ECO:0000259" key="7">
    <source>
        <dbReference type="PROSITE" id="PS51000"/>
    </source>
</evidence>
<accession>A0ABU0YVP7</accession>
<dbReference type="InterPro" id="IPR036390">
    <property type="entry name" value="WH_DNA-bd_sf"/>
</dbReference>
<keyword evidence="3" id="KW-0805">Transcription regulation</keyword>
<keyword evidence="9" id="KW-1185">Reference proteome</keyword>
<gene>
    <name evidence="8" type="ORF">Q9R08_00240</name>
</gene>
<evidence type="ECO:0000313" key="9">
    <source>
        <dbReference type="Proteomes" id="UP001235133"/>
    </source>
</evidence>
<evidence type="ECO:0000256" key="1">
    <source>
        <dbReference type="ARBA" id="ARBA00021390"/>
    </source>
</evidence>
<protein>
    <recommendedName>
        <fullName evidence="1">Lactose phosphotransferase system repressor</fullName>
    </recommendedName>
</protein>
<dbReference type="SUPFAM" id="SSF100950">
    <property type="entry name" value="NagB/RpiA/CoA transferase-like"/>
    <property type="match status" value="1"/>
</dbReference>